<gene>
    <name evidence="3" type="ORF">KUCA_T00002922001</name>
</gene>
<dbReference type="Gene3D" id="3.60.21.10">
    <property type="match status" value="1"/>
</dbReference>
<dbReference type="Pfam" id="PF00149">
    <property type="entry name" value="Metallophos"/>
    <property type="match status" value="1"/>
</dbReference>
<dbReference type="OrthoDB" id="783096at2759"/>
<name>W6MW65_9ASCO</name>
<dbReference type="CDD" id="cd07383">
    <property type="entry name" value="MPP_Dcr2"/>
    <property type="match status" value="1"/>
</dbReference>
<dbReference type="Proteomes" id="UP000019384">
    <property type="component" value="Unassembled WGS sequence"/>
</dbReference>
<organism evidence="3 4">
    <name type="scientific">Kuraishia capsulata CBS 1993</name>
    <dbReference type="NCBI Taxonomy" id="1382522"/>
    <lineage>
        <taxon>Eukaryota</taxon>
        <taxon>Fungi</taxon>
        <taxon>Dikarya</taxon>
        <taxon>Ascomycota</taxon>
        <taxon>Saccharomycotina</taxon>
        <taxon>Pichiomycetes</taxon>
        <taxon>Pichiales</taxon>
        <taxon>Pichiaceae</taxon>
        <taxon>Kuraishia</taxon>
    </lineage>
</organism>
<dbReference type="SUPFAM" id="SSF56300">
    <property type="entry name" value="Metallo-dependent phosphatases"/>
    <property type="match status" value="1"/>
</dbReference>
<dbReference type="PANTHER" id="PTHR32440:SF0">
    <property type="entry name" value="PHOSPHATASE DCR2-RELATED"/>
    <property type="match status" value="1"/>
</dbReference>
<dbReference type="GO" id="GO:0007089">
    <property type="term" value="P:traversing start control point of mitotic cell cycle"/>
    <property type="evidence" value="ECO:0007669"/>
    <property type="project" value="EnsemblFungi"/>
</dbReference>
<evidence type="ECO:0000313" key="3">
    <source>
        <dbReference type="EMBL" id="CDK26945.1"/>
    </source>
</evidence>
<dbReference type="AlphaFoldDB" id="W6MW65"/>
<proteinExistence type="predicted"/>
<dbReference type="STRING" id="1382522.W6MW65"/>
<protein>
    <recommendedName>
        <fullName evidence="2">Calcineurin-like phosphoesterase domain-containing protein</fullName>
    </recommendedName>
</protein>
<dbReference type="EMBL" id="HG793127">
    <property type="protein sequence ID" value="CDK26945.1"/>
    <property type="molecule type" value="Genomic_DNA"/>
</dbReference>
<reference evidence="3" key="2">
    <citation type="submission" date="2014-02" db="EMBL/GenBank/DDBJ databases">
        <title>Complete DNA sequence of /Kuraishia capsulata/ illustrates novel genomic features among budding yeasts (/Saccharomycotina/).</title>
        <authorList>
            <person name="Morales L."/>
            <person name="Noel B."/>
            <person name="Porcel B."/>
            <person name="Marcet-Houben M."/>
            <person name="Hullo M-F."/>
            <person name="Sacerdot C."/>
            <person name="Tekaia F."/>
            <person name="Leh-Louis V."/>
            <person name="Despons L."/>
            <person name="Khanna V."/>
            <person name="Aury J-M."/>
            <person name="Barbe V."/>
            <person name="Couloux A."/>
            <person name="Labadie K."/>
            <person name="Pelletier E."/>
            <person name="Souciet J-L."/>
            <person name="Boekhout T."/>
            <person name="Gabaldon T."/>
            <person name="Wincker P."/>
            <person name="Dujon B."/>
        </authorList>
    </citation>
    <scope>NUCLEOTIDE SEQUENCE</scope>
    <source>
        <strain evidence="3">CBS 1993</strain>
    </source>
</reference>
<dbReference type="InterPro" id="IPR004843">
    <property type="entry name" value="Calcineurin-like_PHP"/>
</dbReference>
<keyword evidence="1" id="KW-0472">Membrane</keyword>
<evidence type="ECO:0000256" key="1">
    <source>
        <dbReference type="SAM" id="Phobius"/>
    </source>
</evidence>
<dbReference type="RefSeq" id="XP_022458941.1">
    <property type="nucleotide sequence ID" value="XM_022603213.1"/>
</dbReference>
<feature type="domain" description="Calcineurin-like phosphoesterase" evidence="2">
    <location>
        <begin position="276"/>
        <end position="531"/>
    </location>
</feature>
<keyword evidence="1" id="KW-1133">Transmembrane helix</keyword>
<dbReference type="InterPro" id="IPR029052">
    <property type="entry name" value="Metallo-depent_PP-like"/>
</dbReference>
<evidence type="ECO:0000313" key="4">
    <source>
        <dbReference type="Proteomes" id="UP000019384"/>
    </source>
</evidence>
<dbReference type="GO" id="GO:0004721">
    <property type="term" value="F:phosphoprotein phosphatase activity"/>
    <property type="evidence" value="ECO:0007669"/>
    <property type="project" value="EnsemblFungi"/>
</dbReference>
<dbReference type="GO" id="GO:1900102">
    <property type="term" value="P:negative regulation of endoplasmic reticulum unfolded protein response"/>
    <property type="evidence" value="ECO:0007669"/>
    <property type="project" value="EnsemblFungi"/>
</dbReference>
<feature type="transmembrane region" description="Helical" evidence="1">
    <location>
        <begin position="12"/>
        <end position="32"/>
    </location>
</feature>
<reference evidence="3" key="1">
    <citation type="submission" date="2013-12" db="EMBL/GenBank/DDBJ databases">
        <authorList>
            <person name="Genoscope - CEA"/>
        </authorList>
    </citation>
    <scope>NUCLEOTIDE SEQUENCE</scope>
    <source>
        <strain evidence="3">CBS 1993</strain>
    </source>
</reference>
<keyword evidence="1" id="KW-0812">Transmembrane</keyword>
<dbReference type="GO" id="GO:0005737">
    <property type="term" value="C:cytoplasm"/>
    <property type="evidence" value="ECO:0007669"/>
    <property type="project" value="TreeGrafter"/>
</dbReference>
<dbReference type="PANTHER" id="PTHR32440">
    <property type="entry name" value="PHOSPHATASE DCR2-RELATED-RELATED"/>
    <property type="match status" value="1"/>
</dbReference>
<sequence>MGLGVGLPKRFIRLAVYVIALVVSLLVLTGSLRSAFPSSATNVQRLISKKLGLEHEGQVIIGVGFKECWKSSSKCGPDPGWDRANDIGLASASDSWKMIPKDLYLGRKWLTKLHIFYRSIPAEEILGESDVVVDIAIGNPKVDTAIPENKQGYPISLLRDMNSKATSPILKVPDPEDVVNAGWVRYDHGLWVKFGKYESHTALTGLNVLFGRDCEDPRLGWDVVLESLAIEGTGTGGKTDTIARSREDDKEVYLSYKREPVKNPTMNLNYREDGSFKILQVADLHFSTGYGHCRDTFPKLPADAGECFADVRTTAFVDSVLDIEKPDLVVLTGDQVFGDEAPDAETAILKALNPFIRRKIPYALIFGNHDDEGSLSRKQLMDLAVTLPYCMSSSGPEDVTGVGNYVLTIAPPNGNKAHAAASLYFLDTHKYSLNPKTNPGYDWLKEDQLKFVESEYSRLKPQRDAYTLRHMAMAFIHIPLPEYRDVNIDDQARPLVGNLKEGITAPKYNSGMRSVFGKIGVSVVTAGHDHCNDYCLMHSETTDDQENSVWLCYGGAAGEGGYAGYGGTTRRIRTFELKSQSGEIKTWKRLETDPDTKFDSQKVLNMGNVVYQI</sequence>
<accession>W6MW65</accession>
<dbReference type="HOGENOM" id="CLU_019692_4_1_1"/>
<dbReference type="GeneID" id="34520329"/>
<keyword evidence="4" id="KW-1185">Reference proteome</keyword>
<evidence type="ECO:0000259" key="2">
    <source>
        <dbReference type="Pfam" id="PF00149"/>
    </source>
</evidence>